<dbReference type="Pfam" id="PF23304">
    <property type="entry name" value="GAE_BBS1"/>
    <property type="match status" value="1"/>
</dbReference>
<dbReference type="EMBL" id="BGPR01004248">
    <property type="protein sequence ID" value="GBM97583.1"/>
    <property type="molecule type" value="Genomic_DNA"/>
</dbReference>
<dbReference type="GO" id="GO:0005119">
    <property type="term" value="F:smoothened binding"/>
    <property type="evidence" value="ECO:0007669"/>
    <property type="project" value="TreeGrafter"/>
</dbReference>
<reference evidence="3 4" key="1">
    <citation type="journal article" date="2019" name="Sci. Rep.">
        <title>Orb-weaving spider Araneus ventricosus genome elucidates the spidroin gene catalogue.</title>
        <authorList>
            <person name="Kono N."/>
            <person name="Nakamura H."/>
            <person name="Ohtoshi R."/>
            <person name="Moran D.A.P."/>
            <person name="Shinohara A."/>
            <person name="Yoshida Y."/>
            <person name="Fujiwara M."/>
            <person name="Mori M."/>
            <person name="Tomita M."/>
            <person name="Arakawa K."/>
        </authorList>
    </citation>
    <scope>NUCLEOTIDE SEQUENCE [LARGE SCALE GENOMIC DNA]</scope>
</reference>
<dbReference type="PANTHER" id="PTHR20870:SF0">
    <property type="entry name" value="BARDET-BIEDL SYNDROME 1 PROTEIN"/>
    <property type="match status" value="1"/>
</dbReference>
<evidence type="ECO:0000259" key="2">
    <source>
        <dbReference type="Pfam" id="PF23304"/>
    </source>
</evidence>
<evidence type="ECO:0000313" key="3">
    <source>
        <dbReference type="EMBL" id="GBM97583.1"/>
    </source>
</evidence>
<protein>
    <submittedName>
        <fullName evidence="3">Bardet-Biedl syndrome 1</fullName>
    </submittedName>
</protein>
<dbReference type="InterPro" id="IPR036322">
    <property type="entry name" value="WD40_repeat_dom_sf"/>
</dbReference>
<feature type="domain" description="Bardet-Biedl syndrome 1 N-terminal" evidence="1">
    <location>
        <begin position="16"/>
        <end position="270"/>
    </location>
</feature>
<dbReference type="GO" id="GO:0005813">
    <property type="term" value="C:centrosome"/>
    <property type="evidence" value="ECO:0007669"/>
    <property type="project" value="TreeGrafter"/>
</dbReference>
<dbReference type="InterPro" id="IPR056419">
    <property type="entry name" value="GAE_BBS1"/>
</dbReference>
<evidence type="ECO:0000313" key="4">
    <source>
        <dbReference type="Proteomes" id="UP000499080"/>
    </source>
</evidence>
<comment type="caution">
    <text evidence="3">The sequence shown here is derived from an EMBL/GenBank/DDBJ whole genome shotgun (WGS) entry which is preliminary data.</text>
</comment>
<feature type="domain" description="Bardet-Biedl syndrome 1 protein GAE" evidence="2">
    <location>
        <begin position="480"/>
        <end position="582"/>
    </location>
</feature>
<dbReference type="GO" id="GO:0061512">
    <property type="term" value="P:protein localization to cilium"/>
    <property type="evidence" value="ECO:0007669"/>
    <property type="project" value="TreeGrafter"/>
</dbReference>
<name>A0A4Y2K4F0_ARAVE</name>
<dbReference type="GO" id="GO:0005930">
    <property type="term" value="C:axoneme"/>
    <property type="evidence" value="ECO:0007669"/>
    <property type="project" value="TreeGrafter"/>
</dbReference>
<dbReference type="GO" id="GO:0005113">
    <property type="term" value="F:patched binding"/>
    <property type="evidence" value="ECO:0007669"/>
    <property type="project" value="TreeGrafter"/>
</dbReference>
<evidence type="ECO:0000259" key="1">
    <source>
        <dbReference type="Pfam" id="PF14779"/>
    </source>
</evidence>
<keyword evidence="4" id="KW-1185">Reference proteome</keyword>
<accession>A0A4Y2K4F0</accession>
<organism evidence="3 4">
    <name type="scientific">Araneus ventricosus</name>
    <name type="common">Orbweaver spider</name>
    <name type="synonym">Epeira ventricosa</name>
    <dbReference type="NCBI Taxonomy" id="182803"/>
    <lineage>
        <taxon>Eukaryota</taxon>
        <taxon>Metazoa</taxon>
        <taxon>Ecdysozoa</taxon>
        <taxon>Arthropoda</taxon>
        <taxon>Chelicerata</taxon>
        <taxon>Arachnida</taxon>
        <taxon>Araneae</taxon>
        <taxon>Araneomorphae</taxon>
        <taxon>Entelegynae</taxon>
        <taxon>Araneoidea</taxon>
        <taxon>Araneidae</taxon>
        <taxon>Araneus</taxon>
    </lineage>
</organism>
<dbReference type="GO" id="GO:1905515">
    <property type="term" value="P:non-motile cilium assembly"/>
    <property type="evidence" value="ECO:0007669"/>
    <property type="project" value="InterPro"/>
</dbReference>
<proteinExistence type="predicted"/>
<dbReference type="PANTHER" id="PTHR20870">
    <property type="entry name" value="BARDET-BIEDL SYNDROME 1 PROTEIN"/>
    <property type="match status" value="1"/>
</dbReference>
<dbReference type="GO" id="GO:0034464">
    <property type="term" value="C:BBSome"/>
    <property type="evidence" value="ECO:0007669"/>
    <property type="project" value="InterPro"/>
</dbReference>
<sequence length="587" mass="65818">MEEPSPTKSGNSSSKWLHAHYDPLATLYTFSSCMCLADLHGDGDYKLIVADLGTGTHNMKLKVYKGTHLFSEHTIIDLPTGVVSFHMDTCDPRSPAIAVASGAHIYIYKNMRPFYKFTLPAPPVCPSEMEAWAQAKNEEIDINSLREFLENIRAEVGESSLTARSQRFLMLEQDEMEEFFQLHKQFPLKKQTVVTALSAMKKSMAEEDAVSCLVLGTENQNVYVLEPDAFTILSAMTVPSVPVFMDVSGLFDVEFRIIVACRDGCLYTLKRGYKTARFCVKLKSQCVGLQRVNNSIIVGTMDDMLSSYNNKGKCLWSIKLPSSIVTLESVDIMQMGLRLVAVTLGNGLIHFYQDKFLVDVLVAEDVVSAMRFGRFGREDNSLVMCMRGGGLCVKILKRTAKFEIQDSAATARDLQNTKLNLPKKTKLFVDQTMREREHSVIMHRAFQHDLYRLRLTTARAYVNALTSSQNPVSYGAIDPLKLSAQVQGLGPKFILHLELQNTSRNKPSVNLFLTFHCDARIYKIQKTFIPISFLAPGLPYTFVTPVECVSEMNISDIIKVFVLKQGQNIPIITAMINMPVSEGFQPM</sequence>
<dbReference type="SUPFAM" id="SSF50978">
    <property type="entry name" value="WD40 repeat-like"/>
    <property type="match status" value="1"/>
</dbReference>
<dbReference type="Pfam" id="PF14779">
    <property type="entry name" value="BBS1"/>
    <property type="match status" value="1"/>
</dbReference>
<dbReference type="AlphaFoldDB" id="A0A4Y2K4F0"/>
<dbReference type="Proteomes" id="UP000499080">
    <property type="component" value="Unassembled WGS sequence"/>
</dbReference>
<gene>
    <name evidence="3" type="primary">Bbs1</name>
    <name evidence="3" type="ORF">AVEN_249286_1</name>
</gene>
<dbReference type="InterPro" id="IPR032728">
    <property type="entry name" value="BBS1_N"/>
</dbReference>
<dbReference type="OrthoDB" id="10259809at2759"/>
<dbReference type="InterPro" id="IPR028784">
    <property type="entry name" value="BBS1"/>
</dbReference>